<gene>
    <name evidence="1" type="ORF">LVIROSA_LOCUS22297</name>
</gene>
<protein>
    <submittedName>
        <fullName evidence="1">Uncharacterized protein</fullName>
    </submittedName>
</protein>
<reference evidence="1 2" key="1">
    <citation type="submission" date="2022-01" db="EMBL/GenBank/DDBJ databases">
        <authorList>
            <person name="Xiong W."/>
            <person name="Schranz E."/>
        </authorList>
    </citation>
    <scope>NUCLEOTIDE SEQUENCE [LARGE SCALE GENOMIC DNA]</scope>
</reference>
<keyword evidence="2" id="KW-1185">Reference proteome</keyword>
<proteinExistence type="predicted"/>
<comment type="caution">
    <text evidence="1">The sequence shown here is derived from an EMBL/GenBank/DDBJ whole genome shotgun (WGS) entry which is preliminary data.</text>
</comment>
<sequence>MNRRDLQETVTFVRQYAYKKWEYISTGFHLHEDDDATHLIPATSISLNLKVFFVNLRFRLSLEGILTPELGNLTQLRRLLFFLVTVV</sequence>
<organism evidence="1 2">
    <name type="scientific">Lactuca virosa</name>
    <dbReference type="NCBI Taxonomy" id="75947"/>
    <lineage>
        <taxon>Eukaryota</taxon>
        <taxon>Viridiplantae</taxon>
        <taxon>Streptophyta</taxon>
        <taxon>Embryophyta</taxon>
        <taxon>Tracheophyta</taxon>
        <taxon>Spermatophyta</taxon>
        <taxon>Magnoliopsida</taxon>
        <taxon>eudicotyledons</taxon>
        <taxon>Gunneridae</taxon>
        <taxon>Pentapetalae</taxon>
        <taxon>asterids</taxon>
        <taxon>campanulids</taxon>
        <taxon>Asterales</taxon>
        <taxon>Asteraceae</taxon>
        <taxon>Cichorioideae</taxon>
        <taxon>Cichorieae</taxon>
        <taxon>Lactucinae</taxon>
        <taxon>Lactuca</taxon>
    </lineage>
</organism>
<evidence type="ECO:0000313" key="1">
    <source>
        <dbReference type="EMBL" id="CAH1435893.1"/>
    </source>
</evidence>
<dbReference type="EMBL" id="CAKMRJ010004445">
    <property type="protein sequence ID" value="CAH1435893.1"/>
    <property type="molecule type" value="Genomic_DNA"/>
</dbReference>
<name>A0AAU9N692_9ASTR</name>
<accession>A0AAU9N692</accession>
<dbReference type="Proteomes" id="UP001157418">
    <property type="component" value="Unassembled WGS sequence"/>
</dbReference>
<evidence type="ECO:0000313" key="2">
    <source>
        <dbReference type="Proteomes" id="UP001157418"/>
    </source>
</evidence>
<dbReference type="AlphaFoldDB" id="A0AAU9N692"/>